<dbReference type="EMBL" id="AP006840">
    <property type="protein sequence ID" value="BAD41403.1"/>
    <property type="molecule type" value="Genomic_DNA"/>
</dbReference>
<dbReference type="HOGENOM" id="CLU_2636743_0_0_9"/>
<reference evidence="1 2" key="1">
    <citation type="journal article" date="2004" name="Nucleic Acids Res.">
        <title>Genome sequence of Symbiobacterium thermophilum, an uncultivable bacterium that depends on microbial commensalism.</title>
        <authorList>
            <person name="Ueda K."/>
            <person name="Yamashita A."/>
            <person name="Ishikawa J."/>
            <person name="Shimada M."/>
            <person name="Watsuji T."/>
            <person name="Morimura K."/>
            <person name="Ikeda H."/>
            <person name="Hattori M."/>
            <person name="Beppu T."/>
        </authorList>
    </citation>
    <scope>NUCLEOTIDE SEQUENCE [LARGE SCALE GENOMIC DNA]</scope>
    <source>
        <strain evidence="2">T / IAM 14863</strain>
    </source>
</reference>
<proteinExistence type="predicted"/>
<dbReference type="AlphaFoldDB" id="Q67LP3"/>
<dbReference type="Proteomes" id="UP000000417">
    <property type="component" value="Chromosome"/>
</dbReference>
<dbReference type="KEGG" id="sth:STH2418"/>
<keyword evidence="2" id="KW-1185">Reference proteome</keyword>
<sequence length="77" mass="8303">MKVRRSWVAVAVPSGLLQVRSSRLRARGTTNFHLAGGRSGSSPWVDRRCRAERVTSGMKGTPGGAKCDGFSLGWLSK</sequence>
<protein>
    <submittedName>
        <fullName evidence="1">Uncharacterized protein</fullName>
    </submittedName>
</protein>
<gene>
    <name evidence="1" type="ordered locus">STH2418</name>
</gene>
<evidence type="ECO:0000313" key="2">
    <source>
        <dbReference type="Proteomes" id="UP000000417"/>
    </source>
</evidence>
<organism evidence="1 2">
    <name type="scientific">Symbiobacterium thermophilum (strain DSM 24528 / JCM 14929 / IAM 14863 / T)</name>
    <dbReference type="NCBI Taxonomy" id="292459"/>
    <lineage>
        <taxon>Bacteria</taxon>
        <taxon>Bacillati</taxon>
        <taxon>Bacillota</taxon>
        <taxon>Clostridia</taxon>
        <taxon>Eubacteriales</taxon>
        <taxon>Symbiobacteriaceae</taxon>
        <taxon>Symbiobacterium</taxon>
    </lineage>
</organism>
<name>Q67LP3_SYMTH</name>
<accession>Q67LP3</accession>
<evidence type="ECO:0000313" key="1">
    <source>
        <dbReference type="EMBL" id="BAD41403.1"/>
    </source>
</evidence>